<dbReference type="AlphaFoldDB" id="A0A7Y3RM90"/>
<dbReference type="RefSeq" id="WP_173197621.1">
    <property type="nucleotide sequence ID" value="NZ_JABFCX010000002.1"/>
</dbReference>
<reference evidence="2 3" key="1">
    <citation type="submission" date="2020-05" db="EMBL/GenBank/DDBJ databases">
        <title>Parvularcula mediterraneae sp. nov., isolated from polypropylene straw from shallow seawater of the seashore of Laganas in Zakynthos island, Greece.</title>
        <authorList>
            <person name="Szabo I."/>
            <person name="Al-Omari J."/>
            <person name="Rado J."/>
            <person name="Szerdahelyi G.S."/>
        </authorList>
    </citation>
    <scope>NUCLEOTIDE SEQUENCE [LARGE SCALE GENOMIC DNA]</scope>
    <source>
        <strain evidence="2 3">ZS-1/3</strain>
    </source>
</reference>
<feature type="transmembrane region" description="Helical" evidence="1">
    <location>
        <begin position="140"/>
        <end position="160"/>
    </location>
</feature>
<protein>
    <submittedName>
        <fullName evidence="2">Uncharacterized protein</fullName>
    </submittedName>
</protein>
<accession>A0A7Y3RM90</accession>
<keyword evidence="1" id="KW-0812">Transmembrane</keyword>
<evidence type="ECO:0000313" key="2">
    <source>
        <dbReference type="EMBL" id="NNU15852.1"/>
    </source>
</evidence>
<feature type="transmembrane region" description="Helical" evidence="1">
    <location>
        <begin position="6"/>
        <end position="23"/>
    </location>
</feature>
<organism evidence="2 3">
    <name type="scientific">Parvularcula mediterranea</name>
    <dbReference type="NCBI Taxonomy" id="2732508"/>
    <lineage>
        <taxon>Bacteria</taxon>
        <taxon>Pseudomonadati</taxon>
        <taxon>Pseudomonadota</taxon>
        <taxon>Alphaproteobacteria</taxon>
        <taxon>Parvularculales</taxon>
        <taxon>Parvularculaceae</taxon>
        <taxon>Parvularcula</taxon>
    </lineage>
</organism>
<name>A0A7Y3RM90_9PROT</name>
<proteinExistence type="predicted"/>
<dbReference type="Proteomes" id="UP000536835">
    <property type="component" value="Unassembled WGS sequence"/>
</dbReference>
<keyword evidence="1" id="KW-1133">Transmembrane helix</keyword>
<evidence type="ECO:0000256" key="1">
    <source>
        <dbReference type="SAM" id="Phobius"/>
    </source>
</evidence>
<comment type="caution">
    <text evidence="2">The sequence shown here is derived from an EMBL/GenBank/DDBJ whole genome shotgun (WGS) entry which is preliminary data.</text>
</comment>
<keyword evidence="1" id="KW-0472">Membrane</keyword>
<evidence type="ECO:0000313" key="3">
    <source>
        <dbReference type="Proteomes" id="UP000536835"/>
    </source>
</evidence>
<feature type="transmembrane region" description="Helical" evidence="1">
    <location>
        <begin position="72"/>
        <end position="96"/>
    </location>
</feature>
<keyword evidence="3" id="KW-1185">Reference proteome</keyword>
<sequence length="180" mass="20996">MLLTYYLLVLVILGAWYGVLRTWQKRIDEDVRIGSEEEWKLIERKEPKLLEGLTQDRFREIFARVEAPRAPFYTFTAVGIFLVFAPLVLALTTTVIRFMELSGIIPQPGEQAQQIQLSADGIRLVRTADLEALQLILQGWGGFFNFFSLLLFWVIVFYAVMRRYHLKRPGTLRDEVLRSR</sequence>
<gene>
    <name evidence="2" type="ORF">HK107_05895</name>
</gene>
<dbReference type="EMBL" id="JABFCX010000002">
    <property type="protein sequence ID" value="NNU15852.1"/>
    <property type="molecule type" value="Genomic_DNA"/>
</dbReference>